<comment type="caution">
    <text evidence="1">The sequence shown here is derived from an EMBL/GenBank/DDBJ whole genome shotgun (WGS) entry which is preliminary data.</text>
</comment>
<dbReference type="Proteomes" id="UP000268857">
    <property type="component" value="Unassembled WGS sequence"/>
</dbReference>
<dbReference type="RefSeq" id="WP_016874251.1">
    <property type="nucleotide sequence ID" value="NZ_AJLN01000116.1"/>
</dbReference>
<protein>
    <submittedName>
        <fullName evidence="1">Uncharacterized protein</fullName>
    </submittedName>
</protein>
<dbReference type="EMBL" id="RSCJ01000001">
    <property type="protein sequence ID" value="RUR86834.1"/>
    <property type="molecule type" value="Genomic_DNA"/>
</dbReference>
<sequence>MEIKLGFGQIPKSQYIFVNRESDYCWYMLSEDKRQIPIYDKALTGVVTGIEVNKKVETSFGEAEKTDLSILADKPYIIRSGSDSYFSKSLLLSLDILTFEQLRKPLTITVSPGEKNIVFCTIYDPENYRAIDVNWDGHKELNWQALGEKVSLKLNQLHNFSQKHTEISEHSTIAQLHDMMMLQTDIYLVQLGWTKEQGKQFLQQKYGKRSRHQLTDTELLDFMIVIFETLRAQAIAPPKAS</sequence>
<dbReference type="AlphaFoldDB" id="A0A3S0Y8X9"/>
<organism evidence="1 2">
    <name type="scientific">Chlorogloeopsis fritschii PCC 6912</name>
    <dbReference type="NCBI Taxonomy" id="211165"/>
    <lineage>
        <taxon>Bacteria</taxon>
        <taxon>Bacillati</taxon>
        <taxon>Cyanobacteriota</taxon>
        <taxon>Cyanophyceae</taxon>
        <taxon>Nostocales</taxon>
        <taxon>Chlorogloeopsidaceae</taxon>
        <taxon>Chlorogloeopsis</taxon>
    </lineage>
</organism>
<reference evidence="1 2" key="1">
    <citation type="journal article" date="2019" name="Genome Biol. Evol.">
        <title>Day and night: Metabolic profiles and evolutionary relationships of six axenic non-marine cyanobacteria.</title>
        <authorList>
            <person name="Will S.E."/>
            <person name="Henke P."/>
            <person name="Boedeker C."/>
            <person name="Huang S."/>
            <person name="Brinkmann H."/>
            <person name="Rohde M."/>
            <person name="Jarek M."/>
            <person name="Friedl T."/>
            <person name="Seufert S."/>
            <person name="Schumacher M."/>
            <person name="Overmann J."/>
            <person name="Neumann-Schaal M."/>
            <person name="Petersen J."/>
        </authorList>
    </citation>
    <scope>NUCLEOTIDE SEQUENCE [LARGE SCALE GENOMIC DNA]</scope>
    <source>
        <strain evidence="1 2">PCC 6912</strain>
    </source>
</reference>
<evidence type="ECO:0000313" key="1">
    <source>
        <dbReference type="EMBL" id="RUR86834.1"/>
    </source>
</evidence>
<gene>
    <name evidence="1" type="ORF">PCC6912_02770</name>
</gene>
<dbReference type="OrthoDB" id="482635at2"/>
<dbReference type="STRING" id="211165.GCA_000317285_05187"/>
<name>A0A3S0Y8X9_CHLFR</name>
<evidence type="ECO:0000313" key="2">
    <source>
        <dbReference type="Proteomes" id="UP000268857"/>
    </source>
</evidence>
<keyword evidence="2" id="KW-1185">Reference proteome</keyword>
<accession>A0A3S0Y8X9</accession>
<proteinExistence type="predicted"/>